<evidence type="ECO:0000256" key="2">
    <source>
        <dbReference type="ARBA" id="ARBA00006236"/>
    </source>
</evidence>
<keyword evidence="6 8" id="KW-1133">Transmembrane helix</keyword>
<dbReference type="InterPro" id="IPR036259">
    <property type="entry name" value="MFS_trans_sf"/>
</dbReference>
<feature type="transmembrane region" description="Helical" evidence="8">
    <location>
        <begin position="222"/>
        <end position="246"/>
    </location>
</feature>
<keyword evidence="5 8" id="KW-0812">Transmembrane</keyword>
<dbReference type="FunFam" id="1.20.1720.10:FF:000005">
    <property type="entry name" value="Bcr/CflA family efflux transporter"/>
    <property type="match status" value="1"/>
</dbReference>
<dbReference type="KEGG" id="ahu:A6A40_13575"/>
<dbReference type="PANTHER" id="PTHR23502:SF132">
    <property type="entry name" value="POLYAMINE TRANSPORTER 2-RELATED"/>
    <property type="match status" value="1"/>
</dbReference>
<organism evidence="10 11">
    <name type="scientific">Azospirillum humicireducens</name>
    <dbReference type="NCBI Taxonomy" id="1226968"/>
    <lineage>
        <taxon>Bacteria</taxon>
        <taxon>Pseudomonadati</taxon>
        <taxon>Pseudomonadota</taxon>
        <taxon>Alphaproteobacteria</taxon>
        <taxon>Rhodospirillales</taxon>
        <taxon>Azospirillaceae</taxon>
        <taxon>Azospirillum</taxon>
    </lineage>
</organism>
<protein>
    <recommendedName>
        <fullName evidence="8">Bcr/CflA family efflux transporter</fullName>
    </recommendedName>
</protein>
<dbReference type="NCBIfam" id="TIGR00710">
    <property type="entry name" value="efflux_Bcr_CflA"/>
    <property type="match status" value="1"/>
</dbReference>
<reference evidence="10 11" key="1">
    <citation type="journal article" date="2013" name="Int. J. Syst. Evol. Microbiol.">
        <title>Azospirillum humicireducens sp. nov., a nitrogen-fixing bacterium isolated from a microbial fuel cell.</title>
        <authorList>
            <person name="Zhou S."/>
            <person name="Han L."/>
            <person name="Wang Y."/>
            <person name="Yang G."/>
            <person name="Zhuang L."/>
            <person name="Hu P."/>
        </authorList>
    </citation>
    <scope>NUCLEOTIDE SEQUENCE [LARGE SCALE GENOMIC DNA]</scope>
    <source>
        <strain evidence="10 11">SgZ-5</strain>
    </source>
</reference>
<feature type="transmembrane region" description="Helical" evidence="8">
    <location>
        <begin position="143"/>
        <end position="167"/>
    </location>
</feature>
<feature type="transmembrane region" description="Helical" evidence="8">
    <location>
        <begin position="352"/>
        <end position="373"/>
    </location>
</feature>
<sequence>MLARLAAVRSRLPAESPFFIAALGVLMSFGPMGTDMYLPGMPEIGRDLHAPQDQVQWTLSAFFLGFGVGQLLWGALSDRFGRRIPVATGILLYAVGCVGCSLTTDVGHLAAWRFVQAVGACAGPVLVRAMIRDVFERDRAASVLSMMILVMGAAPIIAPLIGGQILIWANWRWIFWAQAAFGVIAMLALATLPETHPETRRTSLRPMVLAESYRTLLTNRRYLGYAVGSSFIYAGMFAFISGSPFVYIELFGVQPENYGFLFGLNIVGMIIVNTLNSRAVMRFGSDMMLRIGVWLSAASGILLVATVAGGWGGLWGLVGCLFLFMSLTGFCFANSMAGALQSFPQMAGTASALAGMLQFSIGAVSGWVVGLMANGTAMPMAAVIGGTALVSLALNLWLIGPVRRRQHCEQ</sequence>
<feature type="transmembrane region" description="Helical" evidence="8">
    <location>
        <begin position="379"/>
        <end position="400"/>
    </location>
</feature>
<dbReference type="OrthoDB" id="9800416at2"/>
<dbReference type="GO" id="GO:0015385">
    <property type="term" value="F:sodium:proton antiporter activity"/>
    <property type="evidence" value="ECO:0007669"/>
    <property type="project" value="TreeGrafter"/>
</dbReference>
<name>A0A160JIA3_9PROT</name>
<dbReference type="NCBIfam" id="NF008314">
    <property type="entry name" value="PRK11102.1"/>
    <property type="match status" value="1"/>
</dbReference>
<comment type="similarity">
    <text evidence="2 8">Belongs to the major facilitator superfamily. Bcr/CmlA family.</text>
</comment>
<evidence type="ECO:0000256" key="3">
    <source>
        <dbReference type="ARBA" id="ARBA00022448"/>
    </source>
</evidence>
<keyword evidence="3 8" id="KW-0813">Transport</keyword>
<dbReference type="Proteomes" id="UP000077405">
    <property type="component" value="Chromosome"/>
</dbReference>
<dbReference type="GO" id="GO:1990961">
    <property type="term" value="P:xenobiotic detoxification by transmembrane export across the plasma membrane"/>
    <property type="evidence" value="ECO:0007669"/>
    <property type="project" value="InterPro"/>
</dbReference>
<dbReference type="InterPro" id="IPR011701">
    <property type="entry name" value="MFS"/>
</dbReference>
<dbReference type="CDD" id="cd17320">
    <property type="entry name" value="MFS_MdfA_MDR_like"/>
    <property type="match status" value="1"/>
</dbReference>
<feature type="transmembrane region" description="Helical" evidence="8">
    <location>
        <begin position="12"/>
        <end position="34"/>
    </location>
</feature>
<evidence type="ECO:0000313" key="10">
    <source>
        <dbReference type="EMBL" id="ANC92820.1"/>
    </source>
</evidence>
<proteinExistence type="inferred from homology"/>
<evidence type="ECO:0000256" key="4">
    <source>
        <dbReference type="ARBA" id="ARBA00022475"/>
    </source>
</evidence>
<evidence type="ECO:0000256" key="8">
    <source>
        <dbReference type="RuleBase" id="RU365088"/>
    </source>
</evidence>
<evidence type="ECO:0000313" key="11">
    <source>
        <dbReference type="Proteomes" id="UP000077405"/>
    </source>
</evidence>
<keyword evidence="7 8" id="KW-0472">Membrane</keyword>
<dbReference type="PROSITE" id="PS50850">
    <property type="entry name" value="MFS"/>
    <property type="match status" value="1"/>
</dbReference>
<evidence type="ECO:0000256" key="5">
    <source>
        <dbReference type="ARBA" id="ARBA00022692"/>
    </source>
</evidence>
<feature type="transmembrane region" description="Helical" evidence="8">
    <location>
        <begin position="54"/>
        <end position="73"/>
    </location>
</feature>
<dbReference type="EMBL" id="CP015285">
    <property type="protein sequence ID" value="ANC92820.1"/>
    <property type="molecule type" value="Genomic_DNA"/>
</dbReference>
<feature type="transmembrane region" description="Helical" evidence="8">
    <location>
        <begin position="287"/>
        <end position="308"/>
    </location>
</feature>
<dbReference type="InterPro" id="IPR020846">
    <property type="entry name" value="MFS_dom"/>
</dbReference>
<dbReference type="GO" id="GO:0042910">
    <property type="term" value="F:xenobiotic transmembrane transporter activity"/>
    <property type="evidence" value="ECO:0007669"/>
    <property type="project" value="InterPro"/>
</dbReference>
<dbReference type="InterPro" id="IPR004812">
    <property type="entry name" value="Efflux_drug-R_Bcr/CmlA"/>
</dbReference>
<dbReference type="GO" id="GO:0005886">
    <property type="term" value="C:plasma membrane"/>
    <property type="evidence" value="ECO:0007669"/>
    <property type="project" value="UniProtKB-SubCell"/>
</dbReference>
<keyword evidence="11" id="KW-1185">Reference proteome</keyword>
<feature type="transmembrane region" description="Helical" evidence="8">
    <location>
        <begin position="110"/>
        <end position="131"/>
    </location>
</feature>
<dbReference type="PANTHER" id="PTHR23502">
    <property type="entry name" value="MAJOR FACILITATOR SUPERFAMILY"/>
    <property type="match status" value="1"/>
</dbReference>
<keyword evidence="8" id="KW-0997">Cell inner membrane</keyword>
<evidence type="ECO:0000259" key="9">
    <source>
        <dbReference type="PROSITE" id="PS50850"/>
    </source>
</evidence>
<dbReference type="AlphaFoldDB" id="A0A160JIA3"/>
<dbReference type="Gene3D" id="1.20.1720.10">
    <property type="entry name" value="Multidrug resistance protein D"/>
    <property type="match status" value="1"/>
</dbReference>
<feature type="transmembrane region" description="Helical" evidence="8">
    <location>
        <begin position="258"/>
        <end position="275"/>
    </location>
</feature>
<feature type="transmembrane region" description="Helical" evidence="8">
    <location>
        <begin position="314"/>
        <end position="340"/>
    </location>
</feature>
<dbReference type="Pfam" id="PF07690">
    <property type="entry name" value="MFS_1"/>
    <property type="match status" value="1"/>
</dbReference>
<keyword evidence="4" id="KW-1003">Cell membrane</keyword>
<comment type="subcellular location">
    <subcellularLocation>
        <location evidence="8">Cell inner membrane</location>
        <topology evidence="8">Multi-pass membrane protein</topology>
    </subcellularLocation>
    <subcellularLocation>
        <location evidence="1">Cell membrane</location>
        <topology evidence="1">Multi-pass membrane protein</topology>
    </subcellularLocation>
</comment>
<gene>
    <name evidence="10" type="ORF">A6A40_13575</name>
</gene>
<evidence type="ECO:0000256" key="7">
    <source>
        <dbReference type="ARBA" id="ARBA00023136"/>
    </source>
</evidence>
<dbReference type="STRING" id="1226968.A6A40_13575"/>
<evidence type="ECO:0000256" key="1">
    <source>
        <dbReference type="ARBA" id="ARBA00004651"/>
    </source>
</evidence>
<dbReference type="SUPFAM" id="SSF103473">
    <property type="entry name" value="MFS general substrate transporter"/>
    <property type="match status" value="1"/>
</dbReference>
<evidence type="ECO:0000256" key="6">
    <source>
        <dbReference type="ARBA" id="ARBA00022989"/>
    </source>
</evidence>
<feature type="transmembrane region" description="Helical" evidence="8">
    <location>
        <begin position="85"/>
        <end position="104"/>
    </location>
</feature>
<feature type="domain" description="Major facilitator superfamily (MFS) profile" evidence="9">
    <location>
        <begin position="17"/>
        <end position="403"/>
    </location>
</feature>
<dbReference type="RefSeq" id="WP_063635859.1">
    <property type="nucleotide sequence ID" value="NZ_CP015285.1"/>
</dbReference>
<accession>A0A160JIA3</accession>
<feature type="transmembrane region" description="Helical" evidence="8">
    <location>
        <begin position="173"/>
        <end position="192"/>
    </location>
</feature>